<dbReference type="SUPFAM" id="SSF52096">
    <property type="entry name" value="ClpP/crotonase"/>
    <property type="match status" value="2"/>
</dbReference>
<organism evidence="3 4">
    <name type="scientific">Ilumatobacter coccineus (strain NBRC 103263 / KCTC 29153 / YM16-304)</name>
    <dbReference type="NCBI Taxonomy" id="1313172"/>
    <lineage>
        <taxon>Bacteria</taxon>
        <taxon>Bacillati</taxon>
        <taxon>Actinomycetota</taxon>
        <taxon>Acidimicrobiia</taxon>
        <taxon>Acidimicrobiales</taxon>
        <taxon>Ilumatobacteraceae</taxon>
        <taxon>Ilumatobacter</taxon>
    </lineage>
</organism>
<dbReference type="PROSITE" id="PS50989">
    <property type="entry name" value="COA_CT_CTER"/>
    <property type="match status" value="1"/>
</dbReference>
<name>A0A6C7EB60_ILUCY</name>
<dbReference type="EC" id="6.4.1.3" evidence="3"/>
<dbReference type="Proteomes" id="UP000011863">
    <property type="component" value="Chromosome"/>
</dbReference>
<dbReference type="EMBL" id="AP012057">
    <property type="protein sequence ID" value="BAN02439.1"/>
    <property type="molecule type" value="Genomic_DNA"/>
</dbReference>
<dbReference type="PROSITE" id="PS50980">
    <property type="entry name" value="COA_CT_NTER"/>
    <property type="match status" value="1"/>
</dbReference>
<dbReference type="InterPro" id="IPR029045">
    <property type="entry name" value="ClpP/crotonase-like_dom_sf"/>
</dbReference>
<keyword evidence="4" id="KW-1185">Reference proteome</keyword>
<feature type="domain" description="CoA carboxyltransferase N-terminal" evidence="1">
    <location>
        <begin position="1"/>
        <end position="209"/>
    </location>
</feature>
<sequence length="460" mass="49315">MSLVEPQEAFGLNRFVPSRAQSEVRSLESDSDLGERTVIWVEFEDNDDSNISMSSGTSTQLERGIRAALDQRVPLVVVMASSGADIVEGVPALHGWGRVAAALTACSGIIPTIMVVDGPAVSGSALLLGIADFTIMTERSAAFVQGPTMVEQFTGVAITSDELGGASNHARYTGVATSVVPDREAAIAAAEELLTYLPNNVDEEPPRWPLFDPADRPCPEAGAQIPESSTGSYDVRKVAAEIVDEDSLLELRDRWAANVVTAFATIDGRPVGIVANQPMSLAGTLDIPASQKSARFVAFCDAFNLPIITLVDTPGFYPGKDLEWRGMIRHGAQLVYAYARATVPRICIILRKSYGGAYIVMDSKTMGNDLCLAWPWAEIAVMGAGQAAAILARRATPEEKAAFEADYTERLLNPYVAAERGFIDAVIDPAETRASIASALDILADKREQLVERKHGNSPF</sequence>
<dbReference type="Pfam" id="PF01039">
    <property type="entry name" value="Carboxyl_trans"/>
    <property type="match status" value="1"/>
</dbReference>
<feature type="domain" description="CoA carboxyltransferase C-terminal" evidence="2">
    <location>
        <begin position="213"/>
        <end position="442"/>
    </location>
</feature>
<proteinExistence type="predicted"/>
<dbReference type="InterPro" id="IPR011762">
    <property type="entry name" value="COA_CT_N"/>
</dbReference>
<accession>A0A6C7EB60</accession>
<keyword evidence="3" id="KW-0436">Ligase</keyword>
<dbReference type="RefSeq" id="WP_015441686.1">
    <property type="nucleotide sequence ID" value="NC_020520.1"/>
</dbReference>
<dbReference type="GO" id="GO:0009317">
    <property type="term" value="C:acetyl-CoA carboxylase complex"/>
    <property type="evidence" value="ECO:0007669"/>
    <property type="project" value="TreeGrafter"/>
</dbReference>
<gene>
    <name evidence="3" type="primary">pccB</name>
    <name evidence="3" type="ORF">YM304_21250</name>
</gene>
<dbReference type="PANTHER" id="PTHR43842:SF2">
    <property type="entry name" value="PROPIONYL-COA CARBOXYLASE BETA CHAIN, MITOCHONDRIAL"/>
    <property type="match status" value="1"/>
</dbReference>
<dbReference type="PANTHER" id="PTHR43842">
    <property type="entry name" value="PROPIONYL-COA CARBOXYLASE BETA CHAIN"/>
    <property type="match status" value="1"/>
</dbReference>
<reference evidence="3 4" key="1">
    <citation type="journal article" date="2013" name="Int. J. Syst. Evol. Microbiol.">
        <title>Ilumatobacter nonamiense sp. nov. and Ilumatobacter coccineum sp. nov., isolated from seashore sand.</title>
        <authorList>
            <person name="Matsumoto A."/>
            <person name="Kasai H."/>
            <person name="Matsuo Y."/>
            <person name="Shizuri Y."/>
            <person name="Ichikawa N."/>
            <person name="Fujita N."/>
            <person name="Omura S."/>
            <person name="Takahashi Y."/>
        </authorList>
    </citation>
    <scope>NUCLEOTIDE SEQUENCE [LARGE SCALE GENOMIC DNA]</scope>
    <source>
        <strain evidence="4">NBRC 103263 / KCTC 29153 / YM16-304</strain>
    </source>
</reference>
<dbReference type="InterPro" id="IPR034733">
    <property type="entry name" value="AcCoA_carboxyl_beta"/>
</dbReference>
<evidence type="ECO:0000259" key="1">
    <source>
        <dbReference type="PROSITE" id="PS50980"/>
    </source>
</evidence>
<protein>
    <submittedName>
        <fullName evidence="3">Putative propionyl-CoA carboxylase beta chain</fullName>
        <ecNumber evidence="3">6.4.1.3</ecNumber>
    </submittedName>
</protein>
<evidence type="ECO:0000313" key="3">
    <source>
        <dbReference type="EMBL" id="BAN02439.1"/>
    </source>
</evidence>
<dbReference type="GO" id="GO:0004658">
    <property type="term" value="F:propionyl-CoA carboxylase activity"/>
    <property type="evidence" value="ECO:0007669"/>
    <property type="project" value="UniProtKB-EC"/>
</dbReference>
<dbReference type="InterPro" id="IPR011763">
    <property type="entry name" value="COA_CT_C"/>
</dbReference>
<dbReference type="OrthoDB" id="9772975at2"/>
<evidence type="ECO:0000259" key="2">
    <source>
        <dbReference type="PROSITE" id="PS50989"/>
    </source>
</evidence>
<dbReference type="AlphaFoldDB" id="A0A6C7EB60"/>
<dbReference type="Gene3D" id="3.90.226.10">
    <property type="entry name" value="2-enoyl-CoA Hydratase, Chain A, domain 1"/>
    <property type="match status" value="2"/>
</dbReference>
<dbReference type="InterPro" id="IPR051047">
    <property type="entry name" value="AccD/PCCB"/>
</dbReference>
<dbReference type="KEGG" id="aym:YM304_21250"/>
<evidence type="ECO:0000313" key="4">
    <source>
        <dbReference type="Proteomes" id="UP000011863"/>
    </source>
</evidence>